<dbReference type="GO" id="GO:0102130">
    <property type="term" value="F:malonyl-CoA methyltransferase activity"/>
    <property type="evidence" value="ECO:0007669"/>
    <property type="project" value="UniProtKB-EC"/>
</dbReference>
<comment type="catalytic activity">
    <reaction evidence="1 8">
        <text>malonyl-[ACP] + S-adenosyl-L-methionine = malonyl-[ACP] methyl ester + S-adenosyl-L-homocysteine</text>
        <dbReference type="Rhea" id="RHEA:17105"/>
        <dbReference type="Rhea" id="RHEA-COMP:9623"/>
        <dbReference type="Rhea" id="RHEA-COMP:9954"/>
        <dbReference type="ChEBI" id="CHEBI:57856"/>
        <dbReference type="ChEBI" id="CHEBI:59789"/>
        <dbReference type="ChEBI" id="CHEBI:78449"/>
        <dbReference type="ChEBI" id="CHEBI:78845"/>
        <dbReference type="EC" id="2.1.1.197"/>
    </reaction>
</comment>
<dbReference type="InterPro" id="IPR029063">
    <property type="entry name" value="SAM-dependent_MTases_sf"/>
</dbReference>
<keyword evidence="11" id="KW-1185">Reference proteome</keyword>
<evidence type="ECO:0000259" key="9">
    <source>
        <dbReference type="Pfam" id="PF08241"/>
    </source>
</evidence>
<dbReference type="EC" id="2.1.1.197" evidence="3 8"/>
<organism evidence="10 11">
    <name type="scientific">Pelagibaculum spongiae</name>
    <dbReference type="NCBI Taxonomy" id="2080658"/>
    <lineage>
        <taxon>Bacteria</taxon>
        <taxon>Pseudomonadati</taxon>
        <taxon>Pseudomonadota</taxon>
        <taxon>Gammaproteobacteria</taxon>
        <taxon>Oceanospirillales</taxon>
        <taxon>Pelagibaculum</taxon>
    </lineage>
</organism>
<dbReference type="InterPro" id="IPR011814">
    <property type="entry name" value="BioC"/>
</dbReference>
<dbReference type="InterPro" id="IPR050602">
    <property type="entry name" value="Malonyl-ACP_OMT"/>
</dbReference>
<dbReference type="GO" id="GO:0008757">
    <property type="term" value="F:S-adenosylmethionine-dependent methyltransferase activity"/>
    <property type="evidence" value="ECO:0007669"/>
    <property type="project" value="InterPro"/>
</dbReference>
<dbReference type="GO" id="GO:0010340">
    <property type="term" value="F:carboxyl-O-methyltransferase activity"/>
    <property type="evidence" value="ECO:0007669"/>
    <property type="project" value="UniProtKB-UniRule"/>
</dbReference>
<keyword evidence="5 8" id="KW-0808">Transferase</keyword>
<gene>
    <name evidence="8 10" type="primary">bioC</name>
    <name evidence="10" type="ORF">DC094_20960</name>
</gene>
<dbReference type="Pfam" id="PF08241">
    <property type="entry name" value="Methyltransf_11"/>
    <property type="match status" value="1"/>
</dbReference>
<protein>
    <recommendedName>
        <fullName evidence="3 8">Malonyl-[acyl-carrier protein] O-methyltransferase</fullName>
        <shortName evidence="8">Malonyl-ACP O-methyltransferase</shortName>
        <ecNumber evidence="3 8">2.1.1.197</ecNumber>
    </recommendedName>
    <alternativeName>
        <fullName evidence="8">Biotin synthesis protein BioC</fullName>
    </alternativeName>
</protein>
<dbReference type="InterPro" id="IPR013216">
    <property type="entry name" value="Methyltransf_11"/>
</dbReference>
<dbReference type="GO" id="GO:0009102">
    <property type="term" value="P:biotin biosynthetic process"/>
    <property type="evidence" value="ECO:0007669"/>
    <property type="project" value="UniProtKB-UniRule"/>
</dbReference>
<evidence type="ECO:0000256" key="8">
    <source>
        <dbReference type="HAMAP-Rule" id="MF_00835"/>
    </source>
</evidence>
<comment type="similarity">
    <text evidence="8">Belongs to the methyltransferase superfamily.</text>
</comment>
<dbReference type="PANTHER" id="PTHR13090:SF1">
    <property type="entry name" value="ARGININE-HYDROXYLASE NDUFAF5, MITOCHONDRIAL"/>
    <property type="match status" value="1"/>
</dbReference>
<dbReference type="GO" id="GO:0032259">
    <property type="term" value="P:methylation"/>
    <property type="evidence" value="ECO:0007669"/>
    <property type="project" value="UniProtKB-KW"/>
</dbReference>
<comment type="function">
    <text evidence="8">Converts the free carboxyl group of a malonyl-thioester to its methyl ester by transfer of a methyl group from S-adenosyl-L-methionine (SAM). It allows to synthesize pimeloyl-ACP via the fatty acid synthetic pathway.</text>
</comment>
<evidence type="ECO:0000256" key="5">
    <source>
        <dbReference type="ARBA" id="ARBA00022679"/>
    </source>
</evidence>
<dbReference type="RefSeq" id="WP_116689074.1">
    <property type="nucleotide sequence ID" value="NZ_CAWNYD010000015.1"/>
</dbReference>
<dbReference type="EMBL" id="QDDL01000015">
    <property type="protein sequence ID" value="PVZ63555.1"/>
    <property type="molecule type" value="Genomic_DNA"/>
</dbReference>
<evidence type="ECO:0000256" key="6">
    <source>
        <dbReference type="ARBA" id="ARBA00022691"/>
    </source>
</evidence>
<dbReference type="OrthoDB" id="9760689at2"/>
<evidence type="ECO:0000256" key="3">
    <source>
        <dbReference type="ARBA" id="ARBA00012327"/>
    </source>
</evidence>
<proteinExistence type="inferred from homology"/>
<dbReference type="SUPFAM" id="SSF53335">
    <property type="entry name" value="S-adenosyl-L-methionine-dependent methyltransferases"/>
    <property type="match status" value="1"/>
</dbReference>
<comment type="caution">
    <text evidence="10">The sequence shown here is derived from an EMBL/GenBank/DDBJ whole genome shotgun (WGS) entry which is preliminary data.</text>
</comment>
<keyword evidence="7 8" id="KW-0093">Biotin biosynthesis</keyword>
<dbReference type="HAMAP" id="MF_00835">
    <property type="entry name" value="BioC"/>
    <property type="match status" value="1"/>
</dbReference>
<keyword evidence="4 8" id="KW-0489">Methyltransferase</keyword>
<evidence type="ECO:0000313" key="11">
    <source>
        <dbReference type="Proteomes" id="UP000244906"/>
    </source>
</evidence>
<dbReference type="CDD" id="cd02440">
    <property type="entry name" value="AdoMet_MTases"/>
    <property type="match status" value="1"/>
</dbReference>
<evidence type="ECO:0000256" key="4">
    <source>
        <dbReference type="ARBA" id="ARBA00022603"/>
    </source>
</evidence>
<feature type="domain" description="Methyltransferase type 11" evidence="9">
    <location>
        <begin position="59"/>
        <end position="153"/>
    </location>
</feature>
<accession>A0A2V1GV17</accession>
<dbReference type="Proteomes" id="UP000244906">
    <property type="component" value="Unassembled WGS sequence"/>
</dbReference>
<evidence type="ECO:0000256" key="2">
    <source>
        <dbReference type="ARBA" id="ARBA00004746"/>
    </source>
</evidence>
<evidence type="ECO:0000256" key="1">
    <source>
        <dbReference type="ARBA" id="ARBA00000852"/>
    </source>
</evidence>
<evidence type="ECO:0000256" key="7">
    <source>
        <dbReference type="ARBA" id="ARBA00022756"/>
    </source>
</evidence>
<dbReference type="UniPathway" id="UPA00078"/>
<evidence type="ECO:0000313" key="10">
    <source>
        <dbReference type="EMBL" id="PVZ63555.1"/>
    </source>
</evidence>
<sequence length="282" mass="31232">MTESNLAIDRSTLAASFSKAANDYDALAQIQFKTGCELLAWANQHSQFATTSQQAKLLLDLGCGTAQLNRQLQQQWPQAHILGLDLAQGMLQQAKRGHLAVSNSWLCADAELLPLADQSIDAIYSNFALQWCELDKVMVEAKRVLKPQGQLLFTTLLEGTLAELQFAWQQADSKLAATVGKSVSASASVHVNRFLNQQQALDTIEQHFPEIQFQTVTYTEFFPDVFSLMRSIKGIGARNLNSGRANGLTGKQRLAAMQQAYETLRTEQGLPLSWQVLMITRT</sequence>
<dbReference type="AlphaFoldDB" id="A0A2V1GV17"/>
<dbReference type="NCBIfam" id="TIGR02072">
    <property type="entry name" value="BioC"/>
    <property type="match status" value="1"/>
</dbReference>
<reference evidence="10 11" key="1">
    <citation type="submission" date="2018-04" db="EMBL/GenBank/DDBJ databases">
        <title>Thalassorhabdus spongiae gen. nov., sp. nov., isolated from a marine sponge in South-West Iceland.</title>
        <authorList>
            <person name="Knobloch S."/>
            <person name="Daussin A."/>
            <person name="Johannsson R."/>
            <person name="Marteinsson V.T."/>
        </authorList>
    </citation>
    <scope>NUCLEOTIDE SEQUENCE [LARGE SCALE GENOMIC DNA]</scope>
    <source>
        <strain evidence="10 11">Hp12</strain>
    </source>
</reference>
<comment type="pathway">
    <text evidence="2 8">Cofactor biosynthesis; biotin biosynthesis.</text>
</comment>
<dbReference type="PANTHER" id="PTHR13090">
    <property type="entry name" value="ARGININE-HYDROXYLASE NDUFAF5, MITOCHONDRIAL"/>
    <property type="match status" value="1"/>
</dbReference>
<keyword evidence="6 8" id="KW-0949">S-adenosyl-L-methionine</keyword>
<dbReference type="Gene3D" id="3.40.50.150">
    <property type="entry name" value="Vaccinia Virus protein VP39"/>
    <property type="match status" value="1"/>
</dbReference>
<name>A0A2V1GV17_9GAMM</name>